<accession>A0ACB9P038</accession>
<name>A0ACB9P038_9MYRT</name>
<dbReference type="Proteomes" id="UP001057402">
    <property type="component" value="Chromosome 7"/>
</dbReference>
<organism evidence="1 2">
    <name type="scientific">Melastoma candidum</name>
    <dbReference type="NCBI Taxonomy" id="119954"/>
    <lineage>
        <taxon>Eukaryota</taxon>
        <taxon>Viridiplantae</taxon>
        <taxon>Streptophyta</taxon>
        <taxon>Embryophyta</taxon>
        <taxon>Tracheophyta</taxon>
        <taxon>Spermatophyta</taxon>
        <taxon>Magnoliopsida</taxon>
        <taxon>eudicotyledons</taxon>
        <taxon>Gunneridae</taxon>
        <taxon>Pentapetalae</taxon>
        <taxon>rosids</taxon>
        <taxon>malvids</taxon>
        <taxon>Myrtales</taxon>
        <taxon>Melastomataceae</taxon>
        <taxon>Melastomatoideae</taxon>
        <taxon>Melastomateae</taxon>
        <taxon>Melastoma</taxon>
    </lineage>
</organism>
<gene>
    <name evidence="1" type="ORF">MLD38_026623</name>
</gene>
<proteinExistence type="predicted"/>
<protein>
    <submittedName>
        <fullName evidence="1">Uncharacterized protein</fullName>
    </submittedName>
</protein>
<keyword evidence="2" id="KW-1185">Reference proteome</keyword>
<comment type="caution">
    <text evidence="1">The sequence shown here is derived from an EMBL/GenBank/DDBJ whole genome shotgun (WGS) entry which is preliminary data.</text>
</comment>
<dbReference type="EMBL" id="CM042886">
    <property type="protein sequence ID" value="KAI4341955.1"/>
    <property type="molecule type" value="Genomic_DNA"/>
</dbReference>
<reference evidence="2" key="1">
    <citation type="journal article" date="2023" name="Front. Plant Sci.">
        <title>Chromosomal-level genome assembly of Melastoma candidum provides insights into trichome evolution.</title>
        <authorList>
            <person name="Zhong Y."/>
            <person name="Wu W."/>
            <person name="Sun C."/>
            <person name="Zou P."/>
            <person name="Liu Y."/>
            <person name="Dai S."/>
            <person name="Zhou R."/>
        </authorList>
    </citation>
    <scope>NUCLEOTIDE SEQUENCE [LARGE SCALE GENOMIC DNA]</scope>
</reference>
<evidence type="ECO:0000313" key="1">
    <source>
        <dbReference type="EMBL" id="KAI4341955.1"/>
    </source>
</evidence>
<evidence type="ECO:0000313" key="2">
    <source>
        <dbReference type="Proteomes" id="UP001057402"/>
    </source>
</evidence>
<sequence length="149" mass="16167">MECLADGRSEPCLEVRKRKAGAKKSDENRRPLTKVVTEKEDKRQKRDGESRSWFGTTSPSLPGTSSSLSSSSSSSTPTCNVSEVSSPLYFEGYGHIVGGMAAFFDEEEVFNMHGLLDGMAEGLMASPLGCGLDWGGVEYVDLTLWSNDD</sequence>